<evidence type="ECO:0000259" key="4">
    <source>
        <dbReference type="PROSITE" id="PS50017"/>
    </source>
</evidence>
<dbReference type="PROSITE" id="PS51125">
    <property type="entry name" value="NHL"/>
    <property type="match status" value="2"/>
</dbReference>
<organism evidence="5">
    <name type="scientific">Phallusia mammillata</name>
    <dbReference type="NCBI Taxonomy" id="59560"/>
    <lineage>
        <taxon>Eukaryota</taxon>
        <taxon>Metazoa</taxon>
        <taxon>Chordata</taxon>
        <taxon>Tunicata</taxon>
        <taxon>Ascidiacea</taxon>
        <taxon>Phlebobranchia</taxon>
        <taxon>Ascidiidae</taxon>
        <taxon>Phallusia</taxon>
    </lineage>
</organism>
<dbReference type="Gene3D" id="1.10.533.10">
    <property type="entry name" value="Death Domain, Fas"/>
    <property type="match status" value="1"/>
</dbReference>
<sequence length="607" mass="68707">MGGTLTKRHVTEKREDRVLRNGGKSKNGNFSQKRRHIKQVKRDRKSQRLTREQLYRLSNELKHTSWYLGRSLHLSEKQVRKVLLKLSSTQQQKYALLIHWRAQKGWKATAQALVINLELAGYDYDEYKSIVMSQSDGNLGVYDKAPEIGKSKKENYRYDDYANTDALDTARSHKEKVDDIKASMDFAIFLRKSWKKPSGRENVNFHNDPCTSEDSGIVTSPNVSSHVTDSTSGEMEPDPPKRTVTVRRCSDSTITHSFTSSPRHNSETELNRIFENGSAIGGDRVNKRSGATNLPKRKTDTSLRLRHNSQPSVESRDLECQDDQQYTAVQKGQKSRETCITFGGRGKYPSRFRDKISGLSLTREQDIVVSDSDNLRIQIFDRFGNFKHAFDTESELKPKGVFVTHQGDILVCCGSEIRIFSISGELKMTFGQGTFRNNSYGICSDVSGNYYVTDIVGHTVSVYDAKGDIRKRFGYLGQRMMNFNQPVALAISKRGELLISDTQNHTVKVYSLAGRPLYAIGGKGTGDGQFWNPFGICFDTKGFLYVADCGNDRISVFDSKYKFLRHVITSRDGLKMPSFVQITASNQLVVSEWNSQQIKIYALETAV</sequence>
<dbReference type="GO" id="GO:0061630">
    <property type="term" value="F:ubiquitin protein ligase activity"/>
    <property type="evidence" value="ECO:0007669"/>
    <property type="project" value="TreeGrafter"/>
</dbReference>
<dbReference type="Gene3D" id="2.120.10.30">
    <property type="entry name" value="TolB, C-terminal domain"/>
    <property type="match status" value="2"/>
</dbReference>
<dbReference type="AlphaFoldDB" id="A0A6F9DW49"/>
<reference evidence="5" key="1">
    <citation type="submission" date="2020-04" db="EMBL/GenBank/DDBJ databases">
        <authorList>
            <person name="Neveu A P."/>
        </authorList>
    </citation>
    <scope>NUCLEOTIDE SEQUENCE</scope>
    <source>
        <tissue evidence="5">Whole embryo</tissue>
    </source>
</reference>
<dbReference type="PANTHER" id="PTHR24104:SF25">
    <property type="entry name" value="PROTEIN LIN-41"/>
    <property type="match status" value="1"/>
</dbReference>
<evidence type="ECO:0000256" key="2">
    <source>
        <dbReference type="PROSITE-ProRule" id="PRU00504"/>
    </source>
</evidence>
<feature type="compositionally biased region" description="Basic residues" evidence="3">
    <location>
        <begin position="1"/>
        <end position="11"/>
    </location>
</feature>
<dbReference type="CDD" id="cd05819">
    <property type="entry name" value="NHL"/>
    <property type="match status" value="1"/>
</dbReference>
<evidence type="ECO:0000256" key="3">
    <source>
        <dbReference type="SAM" id="MobiDB-lite"/>
    </source>
</evidence>
<dbReference type="GO" id="GO:0043161">
    <property type="term" value="P:proteasome-mediated ubiquitin-dependent protein catabolic process"/>
    <property type="evidence" value="ECO:0007669"/>
    <property type="project" value="TreeGrafter"/>
</dbReference>
<name>A0A6F9DW49_9ASCI</name>
<accession>A0A6F9DW49</accession>
<dbReference type="GO" id="GO:0008270">
    <property type="term" value="F:zinc ion binding"/>
    <property type="evidence" value="ECO:0007669"/>
    <property type="project" value="UniProtKB-KW"/>
</dbReference>
<dbReference type="SUPFAM" id="SSF47986">
    <property type="entry name" value="DEATH domain"/>
    <property type="match status" value="1"/>
</dbReference>
<dbReference type="EMBL" id="LR791381">
    <property type="protein sequence ID" value="CAB3267243.1"/>
    <property type="molecule type" value="mRNA"/>
</dbReference>
<keyword evidence="1" id="KW-0677">Repeat</keyword>
<dbReference type="GO" id="GO:0007165">
    <property type="term" value="P:signal transduction"/>
    <property type="evidence" value="ECO:0007669"/>
    <property type="project" value="InterPro"/>
</dbReference>
<dbReference type="InterPro" id="IPR001258">
    <property type="entry name" value="NHL_repeat"/>
</dbReference>
<dbReference type="InterPro" id="IPR050952">
    <property type="entry name" value="TRIM-NHL_E3_ligases"/>
</dbReference>
<dbReference type="InterPro" id="IPR011029">
    <property type="entry name" value="DEATH-like_dom_sf"/>
</dbReference>
<feature type="repeat" description="NHL" evidence="2">
    <location>
        <begin position="470"/>
        <end position="513"/>
    </location>
</feature>
<feature type="region of interest" description="Disordered" evidence="3">
    <location>
        <begin position="278"/>
        <end position="321"/>
    </location>
</feature>
<dbReference type="PANTHER" id="PTHR24104">
    <property type="entry name" value="E3 UBIQUITIN-PROTEIN LIGASE NHLRC1-RELATED"/>
    <property type="match status" value="1"/>
</dbReference>
<dbReference type="InterPro" id="IPR000488">
    <property type="entry name" value="Death_dom"/>
</dbReference>
<dbReference type="InterPro" id="IPR011042">
    <property type="entry name" value="6-blade_b-propeller_TolB-like"/>
</dbReference>
<feature type="domain" description="Death" evidence="4">
    <location>
        <begin position="68"/>
        <end position="118"/>
    </location>
</feature>
<feature type="compositionally biased region" description="Basic residues" evidence="3">
    <location>
        <begin position="32"/>
        <end position="45"/>
    </location>
</feature>
<protein>
    <submittedName>
        <fullName evidence="5">Protein lin-41-like</fullName>
    </submittedName>
</protein>
<dbReference type="Pfam" id="PF00531">
    <property type="entry name" value="Death"/>
    <property type="match status" value="1"/>
</dbReference>
<dbReference type="SUPFAM" id="SSF101898">
    <property type="entry name" value="NHL repeat"/>
    <property type="match status" value="1"/>
</dbReference>
<evidence type="ECO:0000313" key="5">
    <source>
        <dbReference type="EMBL" id="CAB3267243.1"/>
    </source>
</evidence>
<feature type="repeat" description="NHL" evidence="2">
    <location>
        <begin position="520"/>
        <end position="560"/>
    </location>
</feature>
<dbReference type="GO" id="GO:0000209">
    <property type="term" value="P:protein polyubiquitination"/>
    <property type="evidence" value="ECO:0007669"/>
    <property type="project" value="TreeGrafter"/>
</dbReference>
<dbReference type="CDD" id="cd01670">
    <property type="entry name" value="Death"/>
    <property type="match status" value="1"/>
</dbReference>
<evidence type="ECO:0000256" key="1">
    <source>
        <dbReference type="ARBA" id="ARBA00022737"/>
    </source>
</evidence>
<feature type="compositionally biased region" description="Polar residues" evidence="3">
    <location>
        <begin position="209"/>
        <end position="233"/>
    </location>
</feature>
<proteinExistence type="evidence at transcript level"/>
<dbReference type="Pfam" id="PF01436">
    <property type="entry name" value="NHL"/>
    <property type="match status" value="2"/>
</dbReference>
<feature type="region of interest" description="Disordered" evidence="3">
    <location>
        <begin position="206"/>
        <end position="244"/>
    </location>
</feature>
<feature type="region of interest" description="Disordered" evidence="3">
    <location>
        <begin position="1"/>
        <end position="45"/>
    </location>
</feature>
<gene>
    <name evidence="5" type="primary">Trim71-002</name>
</gene>
<dbReference type="PROSITE" id="PS50017">
    <property type="entry name" value="DEATH_DOMAIN"/>
    <property type="match status" value="1"/>
</dbReference>